<comment type="function">
    <text evidence="1 17">Catalyzes the conversion of epoxyqueuosine (oQ) to queuosine (Q), which is a hypermodified base found in the wobble positions of tRNA(Asp), tRNA(Asn), tRNA(His) and tRNA(Tyr).</text>
</comment>
<dbReference type="Pfam" id="PF02677">
    <property type="entry name" value="QueH"/>
    <property type="match status" value="1"/>
</dbReference>
<evidence type="ECO:0000256" key="10">
    <source>
        <dbReference type="ARBA" id="ARBA00023002"/>
    </source>
</evidence>
<evidence type="ECO:0000256" key="16">
    <source>
        <dbReference type="ARBA" id="ARBA00047415"/>
    </source>
</evidence>
<dbReference type="HAMAP" id="MF_02089">
    <property type="entry name" value="QueH"/>
    <property type="match status" value="1"/>
</dbReference>
<dbReference type="GO" id="GO:0052693">
    <property type="term" value="F:epoxyqueuosine reductase activity"/>
    <property type="evidence" value="ECO:0007669"/>
    <property type="project" value="UniProtKB-UniRule"/>
</dbReference>
<accession>A0A3D8IXQ1</accession>
<evidence type="ECO:0000256" key="11">
    <source>
        <dbReference type="ARBA" id="ARBA00023004"/>
    </source>
</evidence>
<keyword evidence="8 17" id="KW-0479">Metal-binding</keyword>
<keyword evidence="6 17" id="KW-0004">4Fe-4S</keyword>
<feature type="binding site" evidence="17">
    <location>
        <position position="7"/>
    </location>
    <ligand>
        <name>[4Fe-4S] cluster</name>
        <dbReference type="ChEBI" id="CHEBI:49883"/>
    </ligand>
</feature>
<feature type="binding site" evidence="17">
    <location>
        <position position="90"/>
    </location>
    <ligand>
        <name>[4Fe-4S] cluster</name>
        <dbReference type="ChEBI" id="CHEBI:49883"/>
    </ligand>
</feature>
<keyword evidence="9 17" id="KW-0671">Queuosine biosynthesis</keyword>
<evidence type="ECO:0000256" key="1">
    <source>
        <dbReference type="ARBA" id="ARBA00002268"/>
    </source>
</evidence>
<evidence type="ECO:0000256" key="14">
    <source>
        <dbReference type="ARBA" id="ARBA00023284"/>
    </source>
</evidence>
<protein>
    <recommendedName>
        <fullName evidence="5 17">Epoxyqueuosine reductase QueH</fullName>
        <ecNumber evidence="4 17">1.17.99.6</ecNumber>
    </recommendedName>
    <alternativeName>
        <fullName evidence="15 17">Queuosine biosynthesis protein QueH</fullName>
    </alternativeName>
</protein>
<dbReference type="PANTHER" id="PTHR36701:SF1">
    <property type="entry name" value="EPOXYQUEUOSINE REDUCTASE QUEH"/>
    <property type="match status" value="1"/>
</dbReference>
<name>A0A3D8IXQ1_9HELI</name>
<dbReference type="PANTHER" id="PTHR36701">
    <property type="entry name" value="EPOXYQUEUOSINE REDUCTASE QUEH"/>
    <property type="match status" value="1"/>
</dbReference>
<sequence>MLVHICCSVDSHYFLSELKKIYPDEKMIGFFYNPNIHPRSEHDLRLLDVKRSCQMLGVELIEGQYDDEVWNKEVRGLEDEPEKGARCNVCFDVRLIQSAKLARKLGEKVFTTTLLSSPMKTQDILFSQGEKIAQDFGLEFIKIDVRSQGGTQKQNELSKKDKLYRQNYCGCKFALQKQREKQGRFPLEFISPIHQQVMKGSIEYRNEVFNKRMRLEEEKKSYILVQQKQLIWRCFQAKLEVFGACAKSYVVTHSQSKKNIRLGALSWVIPKNFPLKIGRVGISKRDDTLIFTLKAFNEILKLDYKNLDDLLLFPPPYMLELSLREKIGFPQSINPILVVEHEFKEDARVNIQSIFQEEAVFEVLEV</sequence>
<evidence type="ECO:0000256" key="4">
    <source>
        <dbReference type="ARBA" id="ARBA00012622"/>
    </source>
</evidence>
<feature type="binding site" evidence="17">
    <location>
        <position position="87"/>
    </location>
    <ligand>
        <name>[4Fe-4S] cluster</name>
        <dbReference type="ChEBI" id="CHEBI:49883"/>
    </ligand>
</feature>
<comment type="pathway">
    <text evidence="2 17">tRNA modification; tRNA-queuosine biosynthesis.</text>
</comment>
<organism evidence="18 19">
    <name type="scientific">Helicobacter cholecystus</name>
    <dbReference type="NCBI Taxonomy" id="45498"/>
    <lineage>
        <taxon>Bacteria</taxon>
        <taxon>Pseudomonadati</taxon>
        <taxon>Campylobacterota</taxon>
        <taxon>Epsilonproteobacteria</taxon>
        <taxon>Campylobacterales</taxon>
        <taxon>Helicobacteraceae</taxon>
        <taxon>Helicobacter</taxon>
    </lineage>
</organism>
<gene>
    <name evidence="17" type="primary">queH</name>
    <name evidence="18" type="ORF">CQA62_01105</name>
</gene>
<evidence type="ECO:0000256" key="12">
    <source>
        <dbReference type="ARBA" id="ARBA00023014"/>
    </source>
</evidence>
<keyword evidence="12 17" id="KW-0411">Iron-sulfur</keyword>
<comment type="caution">
    <text evidence="18">The sequence shown here is derived from an EMBL/GenBank/DDBJ whole genome shotgun (WGS) entry which is preliminary data.</text>
</comment>
<evidence type="ECO:0000256" key="13">
    <source>
        <dbReference type="ARBA" id="ARBA00023157"/>
    </source>
</evidence>
<dbReference type="EMBL" id="NXLU01000001">
    <property type="protein sequence ID" value="RDU70042.1"/>
    <property type="molecule type" value="Genomic_DNA"/>
</dbReference>
<evidence type="ECO:0000256" key="8">
    <source>
        <dbReference type="ARBA" id="ARBA00022723"/>
    </source>
</evidence>
<evidence type="ECO:0000256" key="5">
    <source>
        <dbReference type="ARBA" id="ARBA00016895"/>
    </source>
</evidence>
<evidence type="ECO:0000256" key="2">
    <source>
        <dbReference type="ARBA" id="ARBA00004691"/>
    </source>
</evidence>
<dbReference type="InterPro" id="IPR003828">
    <property type="entry name" value="QueH"/>
</dbReference>
<evidence type="ECO:0000256" key="3">
    <source>
        <dbReference type="ARBA" id="ARBA00008207"/>
    </source>
</evidence>
<evidence type="ECO:0000313" key="18">
    <source>
        <dbReference type="EMBL" id="RDU70042.1"/>
    </source>
</evidence>
<evidence type="ECO:0000256" key="7">
    <source>
        <dbReference type="ARBA" id="ARBA00022694"/>
    </source>
</evidence>
<dbReference type="OrthoDB" id="9801033at2"/>
<keyword evidence="19" id="KW-1185">Reference proteome</keyword>
<dbReference type="GO" id="GO:0008616">
    <property type="term" value="P:tRNA queuosine(34) biosynthetic process"/>
    <property type="evidence" value="ECO:0007669"/>
    <property type="project" value="UniProtKB-UniRule"/>
</dbReference>
<keyword evidence="11 17" id="KW-0408">Iron</keyword>
<comment type="similarity">
    <text evidence="3 17">Belongs to the QueH family.</text>
</comment>
<keyword evidence="13 17" id="KW-1015">Disulfide bond</keyword>
<feature type="disulfide bond" description="Redox-active" evidence="17">
    <location>
        <begin position="169"/>
        <end position="171"/>
    </location>
</feature>
<dbReference type="RefSeq" id="WP_104723866.1">
    <property type="nucleotide sequence ID" value="NZ_FZNE01000002.1"/>
</dbReference>
<keyword evidence="14 17" id="KW-0676">Redox-active center</keyword>
<evidence type="ECO:0000256" key="6">
    <source>
        <dbReference type="ARBA" id="ARBA00022485"/>
    </source>
</evidence>
<evidence type="ECO:0000256" key="17">
    <source>
        <dbReference type="HAMAP-Rule" id="MF_02089"/>
    </source>
</evidence>
<dbReference type="EC" id="1.17.99.6" evidence="4 17"/>
<dbReference type="Proteomes" id="UP000257067">
    <property type="component" value="Unassembled WGS sequence"/>
</dbReference>
<dbReference type="GO" id="GO:0046872">
    <property type="term" value="F:metal ion binding"/>
    <property type="evidence" value="ECO:0007669"/>
    <property type="project" value="UniProtKB-KW"/>
</dbReference>
<feature type="binding site" evidence="17">
    <location>
        <position position="6"/>
    </location>
    <ligand>
        <name>[4Fe-4S] cluster</name>
        <dbReference type="ChEBI" id="CHEBI:49883"/>
    </ligand>
</feature>
<evidence type="ECO:0000313" key="19">
    <source>
        <dbReference type="Proteomes" id="UP000257067"/>
    </source>
</evidence>
<reference evidence="18 19" key="1">
    <citation type="submission" date="2018-04" db="EMBL/GenBank/DDBJ databases">
        <title>Novel Campyloabacter and Helicobacter Species and Strains.</title>
        <authorList>
            <person name="Mannion A.J."/>
            <person name="Shen Z."/>
            <person name="Fox J.G."/>
        </authorList>
    </citation>
    <scope>NUCLEOTIDE SEQUENCE [LARGE SCALE GENOMIC DNA]</scope>
    <source>
        <strain evidence="18 19">ATCC 700242</strain>
    </source>
</reference>
<evidence type="ECO:0000256" key="15">
    <source>
        <dbReference type="ARBA" id="ARBA00031446"/>
    </source>
</evidence>
<proteinExistence type="inferred from homology"/>
<comment type="catalytic activity">
    <reaction evidence="16 17">
        <text>epoxyqueuosine(34) in tRNA + AH2 = queuosine(34) in tRNA + A + H2O</text>
        <dbReference type="Rhea" id="RHEA:32159"/>
        <dbReference type="Rhea" id="RHEA-COMP:18571"/>
        <dbReference type="Rhea" id="RHEA-COMP:18582"/>
        <dbReference type="ChEBI" id="CHEBI:13193"/>
        <dbReference type="ChEBI" id="CHEBI:15377"/>
        <dbReference type="ChEBI" id="CHEBI:17499"/>
        <dbReference type="ChEBI" id="CHEBI:194431"/>
        <dbReference type="ChEBI" id="CHEBI:194443"/>
        <dbReference type="EC" id="1.17.99.6"/>
    </reaction>
</comment>
<dbReference type="UniPathway" id="UPA00392"/>
<keyword evidence="7 17" id="KW-0819">tRNA processing</keyword>
<evidence type="ECO:0000256" key="9">
    <source>
        <dbReference type="ARBA" id="ARBA00022785"/>
    </source>
</evidence>
<dbReference type="GO" id="GO:0051539">
    <property type="term" value="F:4 iron, 4 sulfur cluster binding"/>
    <property type="evidence" value="ECO:0007669"/>
    <property type="project" value="UniProtKB-UniRule"/>
</dbReference>
<dbReference type="AlphaFoldDB" id="A0A3D8IXQ1"/>
<keyword evidence="10 17" id="KW-0560">Oxidoreductase</keyword>